<dbReference type="InterPro" id="IPR022907">
    <property type="entry name" value="VapC_family"/>
</dbReference>
<keyword evidence="3 5" id="KW-0479">Metal-binding</keyword>
<dbReference type="Gene3D" id="3.40.50.1010">
    <property type="entry name" value="5'-nuclease"/>
    <property type="match status" value="1"/>
</dbReference>
<feature type="binding site" evidence="5">
    <location>
        <position position="9"/>
    </location>
    <ligand>
        <name>Mg(2+)</name>
        <dbReference type="ChEBI" id="CHEBI:18420"/>
    </ligand>
</feature>
<feature type="binding site" evidence="5">
    <location>
        <position position="110"/>
    </location>
    <ligand>
        <name>Mg(2+)</name>
        <dbReference type="ChEBI" id="CHEBI:18420"/>
    </ligand>
</feature>
<dbReference type="GO" id="GO:0000287">
    <property type="term" value="F:magnesium ion binding"/>
    <property type="evidence" value="ECO:0007669"/>
    <property type="project" value="UniProtKB-UniRule"/>
</dbReference>
<evidence type="ECO:0000256" key="3">
    <source>
        <dbReference type="ARBA" id="ARBA00022723"/>
    </source>
</evidence>
<dbReference type="InterPro" id="IPR029060">
    <property type="entry name" value="PIN-like_dom_sf"/>
</dbReference>
<dbReference type="RefSeq" id="WP_316432535.1">
    <property type="nucleotide sequence ID" value="NZ_CP053586.1"/>
</dbReference>
<comment type="cofactor">
    <cofactor evidence="5">
        <name>Mg(2+)</name>
        <dbReference type="ChEBI" id="CHEBI:18420"/>
    </cofactor>
</comment>
<sequence length="149" mass="16704">MDDRPIFIDTNVLVYANILAYPLHTVAAEFLQSLIDAEVELWLSRQVLREFIAAVTRPQTYGSPQPITVVIERVRTFQTQFRVAEDNVQVTDQLLNLLQQFPTAGRQVHDANIVATMLTAGVERLLTHNVGDFDRFSGLITVIPLVTAA</sequence>
<keyword evidence="5" id="KW-0800">Toxin</keyword>
<accession>A0AA96WP17</accession>
<evidence type="ECO:0000259" key="6">
    <source>
        <dbReference type="Pfam" id="PF01850"/>
    </source>
</evidence>
<dbReference type="HAMAP" id="MF_00265">
    <property type="entry name" value="VapC_Nob1"/>
    <property type="match status" value="1"/>
</dbReference>
<evidence type="ECO:0000313" key="7">
    <source>
        <dbReference type="EMBL" id="WNZ26286.1"/>
    </source>
</evidence>
<keyword evidence="1 5" id="KW-1277">Toxin-antitoxin system</keyword>
<evidence type="ECO:0000256" key="4">
    <source>
        <dbReference type="ARBA" id="ARBA00022801"/>
    </source>
</evidence>
<dbReference type="SUPFAM" id="SSF88723">
    <property type="entry name" value="PIN domain-like"/>
    <property type="match status" value="1"/>
</dbReference>
<evidence type="ECO:0000256" key="5">
    <source>
        <dbReference type="HAMAP-Rule" id="MF_00265"/>
    </source>
</evidence>
<keyword evidence="2 5" id="KW-0540">Nuclease</keyword>
<proteinExistence type="inferred from homology"/>
<protein>
    <recommendedName>
        <fullName evidence="5">Ribonuclease VapC</fullName>
        <shortName evidence="5">RNase VapC</shortName>
        <ecNumber evidence="5">3.1.-.-</ecNumber>
    </recommendedName>
    <alternativeName>
        <fullName evidence="5">Toxin VapC</fullName>
    </alternativeName>
</protein>
<gene>
    <name evidence="5" type="primary">vapC</name>
    <name evidence="7" type="ORF">HJG54_28005</name>
</gene>
<evidence type="ECO:0000256" key="2">
    <source>
        <dbReference type="ARBA" id="ARBA00022722"/>
    </source>
</evidence>
<comment type="function">
    <text evidence="5">Toxic component of a toxin-antitoxin (TA) system. An RNase.</text>
</comment>
<comment type="similarity">
    <text evidence="5">Belongs to the PINc/VapC protein family.</text>
</comment>
<reference evidence="7" key="1">
    <citation type="submission" date="2020-05" db="EMBL/GenBank/DDBJ databases">
        <authorList>
            <person name="Zhu T."/>
            <person name="Keshari N."/>
            <person name="Lu X."/>
        </authorList>
    </citation>
    <scope>NUCLEOTIDE SEQUENCE</scope>
    <source>
        <strain evidence="7">NK1-12</strain>
    </source>
</reference>
<dbReference type="GO" id="GO:0016787">
    <property type="term" value="F:hydrolase activity"/>
    <property type="evidence" value="ECO:0007669"/>
    <property type="project" value="UniProtKB-KW"/>
</dbReference>
<dbReference type="EMBL" id="CP053586">
    <property type="protein sequence ID" value="WNZ26286.1"/>
    <property type="molecule type" value="Genomic_DNA"/>
</dbReference>
<dbReference type="GO" id="GO:0004540">
    <property type="term" value="F:RNA nuclease activity"/>
    <property type="evidence" value="ECO:0007669"/>
    <property type="project" value="InterPro"/>
</dbReference>
<dbReference type="AlphaFoldDB" id="A0AA96WP17"/>
<dbReference type="EC" id="3.1.-.-" evidence="5"/>
<keyword evidence="5" id="KW-0460">Magnesium</keyword>
<dbReference type="InterPro" id="IPR002716">
    <property type="entry name" value="PIN_dom"/>
</dbReference>
<feature type="domain" description="PIN" evidence="6">
    <location>
        <begin position="6"/>
        <end position="136"/>
    </location>
</feature>
<dbReference type="GO" id="GO:0090729">
    <property type="term" value="F:toxin activity"/>
    <property type="evidence" value="ECO:0007669"/>
    <property type="project" value="UniProtKB-KW"/>
</dbReference>
<dbReference type="Pfam" id="PF01850">
    <property type="entry name" value="PIN"/>
    <property type="match status" value="1"/>
</dbReference>
<name>A0AA96WP17_9CYAN</name>
<organism evidence="7">
    <name type="scientific">Leptolyngbya sp. NK1-12</name>
    <dbReference type="NCBI Taxonomy" id="2547451"/>
    <lineage>
        <taxon>Bacteria</taxon>
        <taxon>Bacillati</taxon>
        <taxon>Cyanobacteriota</taxon>
        <taxon>Cyanophyceae</taxon>
        <taxon>Leptolyngbyales</taxon>
        <taxon>Leptolyngbyaceae</taxon>
        <taxon>Leptolyngbya group</taxon>
        <taxon>Leptolyngbya</taxon>
    </lineage>
</organism>
<evidence type="ECO:0000256" key="1">
    <source>
        <dbReference type="ARBA" id="ARBA00022649"/>
    </source>
</evidence>
<keyword evidence="4 5" id="KW-0378">Hydrolase</keyword>